<evidence type="ECO:0000256" key="3">
    <source>
        <dbReference type="ARBA" id="ARBA00022617"/>
    </source>
</evidence>
<dbReference type="PANTHER" id="PTHR35008">
    <property type="entry name" value="BLL4482 PROTEIN-RELATED"/>
    <property type="match status" value="1"/>
</dbReference>
<dbReference type="EMBL" id="CP046904">
    <property type="protein sequence ID" value="QGZ38044.1"/>
    <property type="molecule type" value="Genomic_DNA"/>
</dbReference>
<evidence type="ECO:0000256" key="10">
    <source>
        <dbReference type="PIRSR" id="PIRSR000018-51"/>
    </source>
</evidence>
<evidence type="ECO:0000313" key="12">
    <source>
        <dbReference type="EMBL" id="QGZ38044.1"/>
    </source>
</evidence>
<keyword evidence="3 9" id="KW-0349">Heme</keyword>
<feature type="binding site" description="axial binding residue" evidence="10">
    <location>
        <position position="58"/>
    </location>
    <ligand>
        <name>heme c</name>
        <dbReference type="ChEBI" id="CHEBI:61717"/>
        <label>1</label>
    </ligand>
    <ligandPart>
        <name>Fe</name>
        <dbReference type="ChEBI" id="CHEBI:18248"/>
    </ligandPart>
</feature>
<comment type="subcellular location">
    <subcellularLocation>
        <location evidence="1">Cell membrane</location>
    </subcellularLocation>
</comment>
<dbReference type="Pfam" id="PF13442">
    <property type="entry name" value="Cytochrome_CBB3"/>
    <property type="match status" value="1"/>
</dbReference>
<organism evidence="13 14">
    <name type="scientific">Pseudoduganella flava</name>
    <dbReference type="NCBI Taxonomy" id="871742"/>
    <lineage>
        <taxon>Bacteria</taxon>
        <taxon>Pseudomonadati</taxon>
        <taxon>Pseudomonadota</taxon>
        <taxon>Betaproteobacteria</taxon>
        <taxon>Burkholderiales</taxon>
        <taxon>Oxalobacteraceae</taxon>
        <taxon>Telluria group</taxon>
        <taxon>Pseudoduganella</taxon>
    </lineage>
</organism>
<comment type="cofactor">
    <cofactor evidence="9">
        <name>heme c</name>
        <dbReference type="ChEBI" id="CHEBI:61717"/>
    </cofactor>
    <text evidence="9">Binds 3 heme c groups covalently per subunit.</text>
</comment>
<evidence type="ECO:0000256" key="4">
    <source>
        <dbReference type="ARBA" id="ARBA00022723"/>
    </source>
</evidence>
<dbReference type="RefSeq" id="WP_145882014.1">
    <property type="nucleotide sequence ID" value="NZ_CP046904.1"/>
</dbReference>
<dbReference type="PIRSF" id="PIRSF000018">
    <property type="entry name" value="Mb_ADH_cyt_c"/>
    <property type="match status" value="1"/>
</dbReference>
<evidence type="ECO:0000256" key="5">
    <source>
        <dbReference type="ARBA" id="ARBA00022729"/>
    </source>
</evidence>
<feature type="binding site" description="covalent" evidence="9">
    <location>
        <position position="57"/>
    </location>
    <ligand>
        <name>heme c</name>
        <dbReference type="ChEBI" id="CHEBI:61717"/>
        <label>1</label>
    </ligand>
</feature>
<dbReference type="GO" id="GO:0016614">
    <property type="term" value="F:oxidoreductase activity, acting on CH-OH group of donors"/>
    <property type="evidence" value="ECO:0007669"/>
    <property type="project" value="InterPro"/>
</dbReference>
<feature type="binding site" description="covalent" evidence="9">
    <location>
        <position position="320"/>
    </location>
    <ligand>
        <name>heme c</name>
        <dbReference type="ChEBI" id="CHEBI:61717"/>
        <label>3</label>
    </ligand>
</feature>
<feature type="binding site" description="covalent" evidence="9">
    <location>
        <position position="202"/>
    </location>
    <ligand>
        <name>heme c</name>
        <dbReference type="ChEBI" id="CHEBI:61717"/>
        <label>2</label>
    </ligand>
</feature>
<dbReference type="AlphaFoldDB" id="A0A562P999"/>
<reference evidence="13" key="2">
    <citation type="submission" date="2019-07" db="EMBL/GenBank/DDBJ databases">
        <authorList>
            <person name="Whitman W."/>
            <person name="Huntemann M."/>
            <person name="Clum A."/>
            <person name="Pillay M."/>
            <person name="Palaniappan K."/>
            <person name="Varghese N."/>
            <person name="Mikhailova N."/>
            <person name="Stamatis D."/>
            <person name="Reddy T."/>
            <person name="Daum C."/>
            <person name="Shapiro N."/>
            <person name="Ivanova N."/>
            <person name="Kyrpides N."/>
            <person name="Woyke T."/>
        </authorList>
    </citation>
    <scope>NUCLEOTIDE SEQUENCE</scope>
    <source>
        <strain evidence="13">CGMCC 1.10685</strain>
    </source>
</reference>
<dbReference type="PANTHER" id="PTHR35008:SF8">
    <property type="entry name" value="ALCOHOL DEHYDROGENASE CYTOCHROME C SUBUNIT"/>
    <property type="match status" value="1"/>
</dbReference>
<evidence type="ECO:0000259" key="11">
    <source>
        <dbReference type="PROSITE" id="PS51007"/>
    </source>
</evidence>
<keyword evidence="8" id="KW-0472">Membrane</keyword>
<dbReference type="OrthoDB" id="9809720at2"/>
<dbReference type="PROSITE" id="PS51007">
    <property type="entry name" value="CYTC"/>
    <property type="match status" value="3"/>
</dbReference>
<dbReference type="InterPro" id="IPR051459">
    <property type="entry name" value="Cytochrome_c-type_DH"/>
</dbReference>
<name>A0A562P999_9BURK</name>
<feature type="binding site" description="axial binding residue" evidence="10">
    <location>
        <position position="203"/>
    </location>
    <ligand>
        <name>heme c</name>
        <dbReference type="ChEBI" id="CHEBI:61717"/>
        <label>2</label>
    </ligand>
    <ligandPart>
        <name>Fe</name>
        <dbReference type="ChEBI" id="CHEBI:18248"/>
    </ligandPart>
</feature>
<evidence type="ECO:0000256" key="2">
    <source>
        <dbReference type="ARBA" id="ARBA00022475"/>
    </source>
</evidence>
<dbReference type="InterPro" id="IPR014353">
    <property type="entry name" value="Membr-bd_ADH_cyt_c"/>
</dbReference>
<keyword evidence="15" id="KW-1185">Reference proteome</keyword>
<gene>
    <name evidence="12" type="ORF">GO485_02595</name>
    <name evidence="13" type="ORF">IP92_05801</name>
</gene>
<dbReference type="EMBL" id="VLKW01000019">
    <property type="protein sequence ID" value="TWI40981.1"/>
    <property type="molecule type" value="Genomic_DNA"/>
</dbReference>
<feature type="binding site" description="covalent" evidence="9">
    <location>
        <position position="317"/>
    </location>
    <ligand>
        <name>heme c</name>
        <dbReference type="ChEBI" id="CHEBI:61717"/>
        <label>3</label>
    </ligand>
</feature>
<evidence type="ECO:0000256" key="6">
    <source>
        <dbReference type="ARBA" id="ARBA00022737"/>
    </source>
</evidence>
<dbReference type="Proteomes" id="UP000315112">
    <property type="component" value="Unassembled WGS sequence"/>
</dbReference>
<evidence type="ECO:0000256" key="1">
    <source>
        <dbReference type="ARBA" id="ARBA00004236"/>
    </source>
</evidence>
<feature type="binding site" description="axial binding residue" evidence="10">
    <location>
        <position position="321"/>
    </location>
    <ligand>
        <name>heme c</name>
        <dbReference type="ChEBI" id="CHEBI:61717"/>
        <label>3</label>
    </ligand>
    <ligandPart>
        <name>Fe</name>
        <dbReference type="ChEBI" id="CHEBI:18248"/>
    </ligandPart>
</feature>
<proteinExistence type="predicted"/>
<evidence type="ECO:0000256" key="9">
    <source>
        <dbReference type="PIRSR" id="PIRSR000018-50"/>
    </source>
</evidence>
<evidence type="ECO:0000256" key="8">
    <source>
        <dbReference type="ARBA" id="ARBA00023136"/>
    </source>
</evidence>
<dbReference type="GO" id="GO:0009055">
    <property type="term" value="F:electron transfer activity"/>
    <property type="evidence" value="ECO:0007669"/>
    <property type="project" value="InterPro"/>
</dbReference>
<evidence type="ECO:0000313" key="15">
    <source>
        <dbReference type="Proteomes" id="UP000437862"/>
    </source>
</evidence>
<protein>
    <submittedName>
        <fullName evidence="12">C-type cytochrome</fullName>
    </submittedName>
    <submittedName>
        <fullName evidence="13">Mono/diheme cytochrome c family protein</fullName>
    </submittedName>
</protein>
<feature type="domain" description="Cytochrome c" evidence="11">
    <location>
        <begin position="184"/>
        <end position="290"/>
    </location>
</feature>
<accession>A0A562P999</accession>
<dbReference type="GO" id="GO:0005886">
    <property type="term" value="C:plasma membrane"/>
    <property type="evidence" value="ECO:0007669"/>
    <property type="project" value="UniProtKB-SubCell"/>
</dbReference>
<sequence length="416" mass="43841">MKKTLLAIAALAPLALALLYGWVHEPALPALPAPPKPDSALVAAGARVVALGDCMVCHTAPHGMPYAGGLPLRTPFGTIYSTNITPDPETGIGRWSQEAFRRALRRGVARDGHLLYPAFPYTHYTRMTDADIDAAWHYLMSRTPVHAEPRANDLLFPLTWRPLLAFWNALYLKTGDGAPPAATGAVARGRYLADTLGHCGSCHSGLTLAGGERQPPFGGGMIDGWTAPALTRLTQGPAPWTESELADYLRTGLSRGHGAAKGPMRPVTERLADVPGEDVAALAAWLMSIQQPAATATHTAVAARPAATGQALFEGACAGCHATAAPMMRLAARPALARSSAVLGEHPATFIQTVLQGIAWPADQHGQAGPYMPAFAATLTDAQIATIAADVRAAAGVPAWPDTERESARLRKELPR</sequence>
<keyword evidence="5" id="KW-0732">Signal</keyword>
<reference evidence="12 15" key="3">
    <citation type="submission" date="2019-12" db="EMBL/GenBank/DDBJ databases">
        <title>Draft Genome Sequences of Six Type Strains of the Genus Massilia.</title>
        <authorList>
            <person name="Miess H."/>
            <person name="Frediansyah A."/>
            <person name="Goeker M."/>
            <person name="Gross H."/>
        </authorList>
    </citation>
    <scope>NUCLEOTIDE SEQUENCE [LARGE SCALE GENOMIC DNA]</scope>
    <source>
        <strain evidence="12 15">DSM 26639</strain>
    </source>
</reference>
<evidence type="ECO:0000256" key="7">
    <source>
        <dbReference type="ARBA" id="ARBA00023004"/>
    </source>
</evidence>
<feature type="domain" description="Cytochrome c" evidence="11">
    <location>
        <begin position="304"/>
        <end position="395"/>
    </location>
</feature>
<dbReference type="GO" id="GO:0005506">
    <property type="term" value="F:iron ion binding"/>
    <property type="evidence" value="ECO:0007669"/>
    <property type="project" value="InterPro"/>
</dbReference>
<keyword evidence="6" id="KW-0677">Repeat</keyword>
<dbReference type="InterPro" id="IPR009056">
    <property type="entry name" value="Cyt_c-like_dom"/>
</dbReference>
<keyword evidence="2" id="KW-1003">Cell membrane</keyword>
<dbReference type="Proteomes" id="UP000437862">
    <property type="component" value="Chromosome"/>
</dbReference>
<evidence type="ECO:0000313" key="13">
    <source>
        <dbReference type="EMBL" id="TWI40981.1"/>
    </source>
</evidence>
<keyword evidence="7 10" id="KW-0408">Iron</keyword>
<keyword evidence="4 10" id="KW-0479">Metal-binding</keyword>
<feature type="binding site" description="covalent" evidence="9">
    <location>
        <position position="54"/>
    </location>
    <ligand>
        <name>heme c</name>
        <dbReference type="ChEBI" id="CHEBI:61717"/>
        <label>1</label>
    </ligand>
</feature>
<dbReference type="InterPro" id="IPR036909">
    <property type="entry name" value="Cyt_c-like_dom_sf"/>
</dbReference>
<reference evidence="13 14" key="1">
    <citation type="journal article" date="2015" name="Stand. Genomic Sci.">
        <title>Genomic Encyclopedia of Bacterial and Archaeal Type Strains, Phase III: the genomes of soil and plant-associated and newly described type strains.</title>
        <authorList>
            <person name="Whitman W.B."/>
            <person name="Woyke T."/>
            <person name="Klenk H.P."/>
            <person name="Zhou Y."/>
            <person name="Lilburn T.G."/>
            <person name="Beck B.J."/>
            <person name="De Vos P."/>
            <person name="Vandamme P."/>
            <person name="Eisen J.A."/>
            <person name="Garrity G."/>
            <person name="Hugenholtz P."/>
            <person name="Kyrpides N.C."/>
        </authorList>
    </citation>
    <scope>NUCLEOTIDE SEQUENCE [LARGE SCALE GENOMIC DNA]</scope>
    <source>
        <strain evidence="13 14">CGMCC 1.10685</strain>
    </source>
</reference>
<dbReference type="SUPFAM" id="SSF46626">
    <property type="entry name" value="Cytochrome c"/>
    <property type="match status" value="3"/>
</dbReference>
<evidence type="ECO:0000313" key="14">
    <source>
        <dbReference type="Proteomes" id="UP000315112"/>
    </source>
</evidence>
<dbReference type="Gene3D" id="1.10.760.10">
    <property type="entry name" value="Cytochrome c-like domain"/>
    <property type="match status" value="3"/>
</dbReference>
<dbReference type="GO" id="GO:0020037">
    <property type="term" value="F:heme binding"/>
    <property type="evidence" value="ECO:0007669"/>
    <property type="project" value="InterPro"/>
</dbReference>
<feature type="domain" description="Cytochrome c" evidence="11">
    <location>
        <begin position="40"/>
        <end position="143"/>
    </location>
</feature>
<feature type="binding site" description="covalent" evidence="9">
    <location>
        <position position="199"/>
    </location>
    <ligand>
        <name>heme c</name>
        <dbReference type="ChEBI" id="CHEBI:61717"/>
        <label>2</label>
    </ligand>
</feature>